<keyword evidence="3" id="KW-1185">Reference proteome</keyword>
<dbReference type="Proteomes" id="UP000605361">
    <property type="component" value="Unassembled WGS sequence"/>
</dbReference>
<feature type="region of interest" description="Disordered" evidence="1">
    <location>
        <begin position="81"/>
        <end position="110"/>
    </location>
</feature>
<dbReference type="EMBL" id="JADOGI010000077">
    <property type="protein sequence ID" value="MBF8188874.1"/>
    <property type="molecule type" value="Genomic_DNA"/>
</dbReference>
<dbReference type="Gene3D" id="3.50.50.60">
    <property type="entry name" value="FAD/NAD(P)-binding domain"/>
    <property type="match status" value="2"/>
</dbReference>
<comment type="caution">
    <text evidence="2">The sequence shown here is derived from an EMBL/GenBank/DDBJ whole genome shotgun (WGS) entry which is preliminary data.</text>
</comment>
<evidence type="ECO:0000313" key="3">
    <source>
        <dbReference type="Proteomes" id="UP000605361"/>
    </source>
</evidence>
<organism evidence="2 3">
    <name type="scientific">Nonomuraea cypriaca</name>
    <dbReference type="NCBI Taxonomy" id="1187855"/>
    <lineage>
        <taxon>Bacteria</taxon>
        <taxon>Bacillati</taxon>
        <taxon>Actinomycetota</taxon>
        <taxon>Actinomycetes</taxon>
        <taxon>Streptosporangiales</taxon>
        <taxon>Streptosporangiaceae</taxon>
        <taxon>Nonomuraea</taxon>
    </lineage>
</organism>
<evidence type="ECO:0000256" key="1">
    <source>
        <dbReference type="SAM" id="MobiDB-lite"/>
    </source>
</evidence>
<evidence type="ECO:0000313" key="2">
    <source>
        <dbReference type="EMBL" id="MBF8188874.1"/>
    </source>
</evidence>
<accession>A0A931AD44</accession>
<dbReference type="InterPro" id="IPR036188">
    <property type="entry name" value="FAD/NAD-bd_sf"/>
</dbReference>
<dbReference type="AlphaFoldDB" id="A0A931AD44"/>
<dbReference type="RefSeq" id="WP_195897820.1">
    <property type="nucleotide sequence ID" value="NZ_JADOGI010000077.1"/>
</dbReference>
<gene>
    <name evidence="2" type="ORF">ITP53_24700</name>
</gene>
<protein>
    <submittedName>
        <fullName evidence="2">Uncharacterized protein</fullName>
    </submittedName>
</protein>
<name>A0A931AD44_9ACTN</name>
<proteinExistence type="predicted"/>
<sequence>MGVVLISAAYPEKTTMLRTGLENRGQGMEMECSARPTRRSHVPQAAHNGRITLPYAGTPLRTRHAGNFRVQGYGSDVETLAENESDMPRAESQEPEFTDPHTVGVTAGGDSLTVTAETILIDTGAEPIIPDIPGLRASKRTLTSTDLIQTSQPP</sequence>
<reference evidence="2" key="1">
    <citation type="submission" date="2020-11" db="EMBL/GenBank/DDBJ databases">
        <title>Whole-genome analyses of Nonomuraea sp. K274.</title>
        <authorList>
            <person name="Veyisoglu A."/>
        </authorList>
    </citation>
    <scope>NUCLEOTIDE SEQUENCE</scope>
    <source>
        <strain evidence="2">K274</strain>
    </source>
</reference>